<accession>A0AAU9JAN9</accession>
<keyword evidence="2" id="KW-0812">Transmembrane</keyword>
<feature type="transmembrane region" description="Helical" evidence="2">
    <location>
        <begin position="347"/>
        <end position="367"/>
    </location>
</feature>
<keyword evidence="3" id="KW-0732">Signal</keyword>
<proteinExistence type="predicted"/>
<feature type="region of interest" description="Disordered" evidence="1">
    <location>
        <begin position="164"/>
        <end position="190"/>
    </location>
</feature>
<evidence type="ECO:0000256" key="3">
    <source>
        <dbReference type="SAM" id="SignalP"/>
    </source>
</evidence>
<sequence length="393" mass="42340">MRKFIAIALLAFVSANVILPSRIFQVETGEVFALQSVTSEDAARIESVMGCSLKCVDMCFQFAKGMAAVQCTQQCGCKDLLTPIKTTQLFSDFSIEITTPKTANDDWDIDLTIGQDQDKQVNIEAGTEQIDETTTESHVEVDIAGADPDNKEFTYSKVKAQVTNETDGTTVEASHSEWTTPGGELDGSSDSIKVSDGYGNSEKAYAAEFPNQDAAVVHVEEKQVTPTEDGAIVDEYHQAAAVKNTTDPLTGETNTSAIVVEYGSSTDYSADETSGSIYKEEGISWQVINTISIKPIVRSATGCEVNCSNFCSELKGDIAACMTTCNANFCAQAPAQVKTAKPKAKSFGVWAWVVSIAILGVAVAVFLRKVYGTKSRRVMNDFNESSASYKILV</sequence>
<keyword evidence="2" id="KW-1133">Transmembrane helix</keyword>
<evidence type="ECO:0000256" key="1">
    <source>
        <dbReference type="SAM" id="MobiDB-lite"/>
    </source>
</evidence>
<organism evidence="4 5">
    <name type="scientific">Blepharisma stoltei</name>
    <dbReference type="NCBI Taxonomy" id="1481888"/>
    <lineage>
        <taxon>Eukaryota</taxon>
        <taxon>Sar</taxon>
        <taxon>Alveolata</taxon>
        <taxon>Ciliophora</taxon>
        <taxon>Postciliodesmatophora</taxon>
        <taxon>Heterotrichea</taxon>
        <taxon>Heterotrichida</taxon>
        <taxon>Blepharismidae</taxon>
        <taxon>Blepharisma</taxon>
    </lineage>
</organism>
<dbReference type="AlphaFoldDB" id="A0AAU9JAN9"/>
<dbReference type="EMBL" id="CAJZBQ010000033">
    <property type="protein sequence ID" value="CAG9323288.1"/>
    <property type="molecule type" value="Genomic_DNA"/>
</dbReference>
<name>A0AAU9JAN9_9CILI</name>
<evidence type="ECO:0000256" key="2">
    <source>
        <dbReference type="SAM" id="Phobius"/>
    </source>
</evidence>
<feature type="compositionally biased region" description="Polar residues" evidence="1">
    <location>
        <begin position="164"/>
        <end position="179"/>
    </location>
</feature>
<dbReference type="Proteomes" id="UP001162131">
    <property type="component" value="Unassembled WGS sequence"/>
</dbReference>
<gene>
    <name evidence="4" type="ORF">BSTOLATCC_MIC33188</name>
</gene>
<evidence type="ECO:0000313" key="4">
    <source>
        <dbReference type="EMBL" id="CAG9323288.1"/>
    </source>
</evidence>
<reference evidence="4" key="1">
    <citation type="submission" date="2021-09" db="EMBL/GenBank/DDBJ databases">
        <authorList>
            <consortium name="AG Swart"/>
            <person name="Singh M."/>
            <person name="Singh A."/>
            <person name="Seah K."/>
            <person name="Emmerich C."/>
        </authorList>
    </citation>
    <scope>NUCLEOTIDE SEQUENCE</scope>
    <source>
        <strain evidence="4">ATCC30299</strain>
    </source>
</reference>
<feature type="signal peptide" evidence="3">
    <location>
        <begin position="1"/>
        <end position="15"/>
    </location>
</feature>
<evidence type="ECO:0000313" key="5">
    <source>
        <dbReference type="Proteomes" id="UP001162131"/>
    </source>
</evidence>
<comment type="caution">
    <text evidence="4">The sequence shown here is derived from an EMBL/GenBank/DDBJ whole genome shotgun (WGS) entry which is preliminary data.</text>
</comment>
<protein>
    <submittedName>
        <fullName evidence="4">Uncharacterized protein</fullName>
    </submittedName>
</protein>
<feature type="chain" id="PRO_5043908416" evidence="3">
    <location>
        <begin position="16"/>
        <end position="393"/>
    </location>
</feature>
<keyword evidence="5" id="KW-1185">Reference proteome</keyword>
<keyword evidence="2" id="KW-0472">Membrane</keyword>